<evidence type="ECO:0000256" key="1">
    <source>
        <dbReference type="SAM" id="MobiDB-lite"/>
    </source>
</evidence>
<protein>
    <submittedName>
        <fullName evidence="2">Uncharacterized protein</fullName>
    </submittedName>
</protein>
<name>A0A8J5JZP7_HOMAM</name>
<keyword evidence="3" id="KW-1185">Reference proteome</keyword>
<dbReference type="Proteomes" id="UP000747542">
    <property type="component" value="Unassembled WGS sequence"/>
</dbReference>
<feature type="region of interest" description="Disordered" evidence="1">
    <location>
        <begin position="1"/>
        <end position="33"/>
    </location>
</feature>
<reference evidence="2" key="1">
    <citation type="journal article" date="2021" name="Sci. Adv.">
        <title>The American lobster genome reveals insights on longevity, neural, and immune adaptations.</title>
        <authorList>
            <person name="Polinski J.M."/>
            <person name="Zimin A.V."/>
            <person name="Clark K.F."/>
            <person name="Kohn A.B."/>
            <person name="Sadowski N."/>
            <person name="Timp W."/>
            <person name="Ptitsyn A."/>
            <person name="Khanna P."/>
            <person name="Romanova D.Y."/>
            <person name="Williams P."/>
            <person name="Greenwood S.J."/>
            <person name="Moroz L.L."/>
            <person name="Walt D.R."/>
            <person name="Bodnar A.G."/>
        </authorList>
    </citation>
    <scope>NUCLEOTIDE SEQUENCE</scope>
    <source>
        <strain evidence="2">GMGI-L3</strain>
    </source>
</reference>
<proteinExistence type="predicted"/>
<evidence type="ECO:0000313" key="2">
    <source>
        <dbReference type="EMBL" id="KAG7164778.1"/>
    </source>
</evidence>
<sequence length="184" mass="19543">MSSIMGQGSIPGKTLRSSHLPPTRTRQEIPEELRTVPIQGTRLWTRKHCSLLAELDVTGEGDRSEDVTEVAAPREDSEDIPSTSAAAVEKEETYQVSGFSAAKSPEPGVGAVGPVGGGGGVTGLQTVPDPPGRQRTNDDQKSPPPPLLNAAPEATPDVTTAHAPPTKRPTRTRRTLMHLQDYVP</sequence>
<feature type="compositionally biased region" description="Gly residues" evidence="1">
    <location>
        <begin position="110"/>
        <end position="122"/>
    </location>
</feature>
<feature type="region of interest" description="Disordered" evidence="1">
    <location>
        <begin position="55"/>
        <end position="184"/>
    </location>
</feature>
<dbReference type="EMBL" id="JAHLQT010024959">
    <property type="protein sequence ID" value="KAG7164778.1"/>
    <property type="molecule type" value="Genomic_DNA"/>
</dbReference>
<gene>
    <name evidence="2" type="ORF">Hamer_G005198</name>
</gene>
<comment type="caution">
    <text evidence="2">The sequence shown here is derived from an EMBL/GenBank/DDBJ whole genome shotgun (WGS) entry which is preliminary data.</text>
</comment>
<feature type="compositionally biased region" description="Low complexity" evidence="1">
    <location>
        <begin position="148"/>
        <end position="164"/>
    </location>
</feature>
<organism evidence="2 3">
    <name type="scientific">Homarus americanus</name>
    <name type="common">American lobster</name>
    <dbReference type="NCBI Taxonomy" id="6706"/>
    <lineage>
        <taxon>Eukaryota</taxon>
        <taxon>Metazoa</taxon>
        <taxon>Ecdysozoa</taxon>
        <taxon>Arthropoda</taxon>
        <taxon>Crustacea</taxon>
        <taxon>Multicrustacea</taxon>
        <taxon>Malacostraca</taxon>
        <taxon>Eumalacostraca</taxon>
        <taxon>Eucarida</taxon>
        <taxon>Decapoda</taxon>
        <taxon>Pleocyemata</taxon>
        <taxon>Astacidea</taxon>
        <taxon>Nephropoidea</taxon>
        <taxon>Nephropidae</taxon>
        <taxon>Homarus</taxon>
    </lineage>
</organism>
<dbReference type="AlphaFoldDB" id="A0A8J5JZP7"/>
<evidence type="ECO:0000313" key="3">
    <source>
        <dbReference type="Proteomes" id="UP000747542"/>
    </source>
</evidence>
<accession>A0A8J5JZP7</accession>